<dbReference type="SMART" id="SM00324">
    <property type="entry name" value="RhoGAP"/>
    <property type="match status" value="1"/>
</dbReference>
<dbReference type="HOGENOM" id="CLU_010730_2_0_1"/>
<dbReference type="Gene3D" id="1.20.1270.60">
    <property type="entry name" value="Arfaptin homology (AH) domain/BAR domain"/>
    <property type="match status" value="1"/>
</dbReference>
<dbReference type="GO" id="GO:0032153">
    <property type="term" value="C:cell division site"/>
    <property type="evidence" value="ECO:0000318"/>
    <property type="project" value="GO_Central"/>
</dbReference>
<dbReference type="SUPFAM" id="SSF48350">
    <property type="entry name" value="GTPase activation domain, GAP"/>
    <property type="match status" value="1"/>
</dbReference>
<dbReference type="KEGG" id="ago:AGOS_AFR616W"/>
<evidence type="ECO:0000256" key="2">
    <source>
        <dbReference type="PROSITE-ProRule" id="PRU01077"/>
    </source>
</evidence>
<dbReference type="GO" id="GO:0007264">
    <property type="term" value="P:small GTPase-mediated signal transduction"/>
    <property type="evidence" value="ECO:0000318"/>
    <property type="project" value="GO_Central"/>
</dbReference>
<dbReference type="InterPro" id="IPR001060">
    <property type="entry name" value="FCH_dom"/>
</dbReference>
<dbReference type="GO" id="GO:0005938">
    <property type="term" value="C:cell cortex"/>
    <property type="evidence" value="ECO:0000318"/>
    <property type="project" value="GO_Central"/>
</dbReference>
<dbReference type="AlphaFoldDB" id="Q752G0"/>
<evidence type="ECO:0000256" key="3">
    <source>
        <dbReference type="SAM" id="Coils"/>
    </source>
</evidence>
<dbReference type="STRING" id="284811.Q752G0"/>
<organism evidence="7 8">
    <name type="scientific">Eremothecium gossypii (strain ATCC 10895 / CBS 109.51 / FGSC 9923 / NRRL Y-1056)</name>
    <name type="common">Yeast</name>
    <name type="synonym">Ashbya gossypii</name>
    <dbReference type="NCBI Taxonomy" id="284811"/>
    <lineage>
        <taxon>Eukaryota</taxon>
        <taxon>Fungi</taxon>
        <taxon>Dikarya</taxon>
        <taxon>Ascomycota</taxon>
        <taxon>Saccharomycotina</taxon>
        <taxon>Saccharomycetes</taxon>
        <taxon>Saccharomycetales</taxon>
        <taxon>Saccharomycetaceae</taxon>
        <taxon>Eremothecium</taxon>
    </lineage>
</organism>
<dbReference type="OrthoDB" id="437889at2759"/>
<dbReference type="GO" id="GO:0005886">
    <property type="term" value="C:plasma membrane"/>
    <property type="evidence" value="ECO:0000318"/>
    <property type="project" value="GO_Central"/>
</dbReference>
<dbReference type="eggNOG" id="KOG1450">
    <property type="taxonomic scope" value="Eukaryota"/>
</dbReference>
<keyword evidence="2 3" id="KW-0175">Coiled coil</keyword>
<dbReference type="InterPro" id="IPR027267">
    <property type="entry name" value="AH/BAR_dom_sf"/>
</dbReference>
<dbReference type="PROSITE" id="PS50238">
    <property type="entry name" value="RHOGAP"/>
    <property type="match status" value="1"/>
</dbReference>
<evidence type="ECO:0000259" key="5">
    <source>
        <dbReference type="PROSITE" id="PS50238"/>
    </source>
</evidence>
<reference evidence="7 8" key="1">
    <citation type="journal article" date="2004" name="Science">
        <title>The Ashbya gossypii genome as a tool for mapping the ancient Saccharomyces cerevisiae genome.</title>
        <authorList>
            <person name="Dietrich F.S."/>
            <person name="Voegeli S."/>
            <person name="Brachat S."/>
            <person name="Lerch A."/>
            <person name="Gates K."/>
            <person name="Steiner S."/>
            <person name="Mohr C."/>
            <person name="Pohlmann R."/>
            <person name="Luedi P."/>
            <person name="Choi S."/>
            <person name="Wing R.A."/>
            <person name="Flavier A."/>
            <person name="Gaffney T.D."/>
            <person name="Philippsen P."/>
        </authorList>
    </citation>
    <scope>NUCLEOTIDE SEQUENCE [LARGE SCALE GENOMIC DNA]</scope>
    <source>
        <strain evidence="8">ATCC 10895 / CBS 109.51 / FGSC 9923 / NRRL Y-1056</strain>
    </source>
</reference>
<dbReference type="FunCoup" id="Q752G0">
    <property type="interactions" value="173"/>
</dbReference>
<name>Q752G0_EREGS</name>
<dbReference type="SUPFAM" id="SSF103657">
    <property type="entry name" value="BAR/IMD domain-like"/>
    <property type="match status" value="1"/>
</dbReference>
<dbReference type="SMART" id="SM00055">
    <property type="entry name" value="FCH"/>
    <property type="match status" value="1"/>
</dbReference>
<proteinExistence type="predicted"/>
<dbReference type="PROSITE" id="PS51741">
    <property type="entry name" value="F_BAR"/>
    <property type="match status" value="1"/>
</dbReference>
<evidence type="ECO:0000256" key="4">
    <source>
        <dbReference type="SAM" id="MobiDB-lite"/>
    </source>
</evidence>
<feature type="domain" description="F-BAR" evidence="6">
    <location>
        <begin position="38"/>
        <end position="299"/>
    </location>
</feature>
<dbReference type="GO" id="GO:0030010">
    <property type="term" value="P:establishment of cell polarity"/>
    <property type="evidence" value="ECO:0000318"/>
    <property type="project" value="GO_Central"/>
</dbReference>
<dbReference type="FunFam" id="1.20.1270.60:FF:000063">
    <property type="entry name" value="Rho GTPase activator"/>
    <property type="match status" value="1"/>
</dbReference>
<dbReference type="InterPro" id="IPR031160">
    <property type="entry name" value="F_BAR_dom"/>
</dbReference>
<dbReference type="InParanoid" id="Q752G0"/>
<feature type="coiled-coil region" evidence="3">
    <location>
        <begin position="137"/>
        <end position="171"/>
    </location>
</feature>
<dbReference type="InterPro" id="IPR008936">
    <property type="entry name" value="Rho_GTPase_activation_prot"/>
</dbReference>
<dbReference type="Pfam" id="PF00611">
    <property type="entry name" value="FCH"/>
    <property type="match status" value="1"/>
</dbReference>
<feature type="domain" description="Rho-GAP" evidence="5">
    <location>
        <begin position="471"/>
        <end position="662"/>
    </location>
</feature>
<dbReference type="InterPro" id="IPR000198">
    <property type="entry name" value="RhoGAP_dom"/>
</dbReference>
<evidence type="ECO:0000259" key="6">
    <source>
        <dbReference type="PROSITE" id="PS51741"/>
    </source>
</evidence>
<dbReference type="GO" id="GO:0051286">
    <property type="term" value="C:cell tip"/>
    <property type="evidence" value="ECO:0000318"/>
    <property type="project" value="GO_Central"/>
</dbReference>
<dbReference type="GO" id="GO:0005933">
    <property type="term" value="C:cellular bud"/>
    <property type="evidence" value="ECO:0000318"/>
    <property type="project" value="GO_Central"/>
</dbReference>
<evidence type="ECO:0000256" key="1">
    <source>
        <dbReference type="ARBA" id="ARBA00022468"/>
    </source>
</evidence>
<dbReference type="InterPro" id="IPR050729">
    <property type="entry name" value="Rho-GAP"/>
</dbReference>
<dbReference type="OMA" id="DSGWQAR"/>
<dbReference type="PANTHER" id="PTHR23176:SF128">
    <property type="entry name" value="RHO GTPASE-ACTIVATING PROTEIN RGD1"/>
    <property type="match status" value="1"/>
</dbReference>
<keyword evidence="1" id="KW-0343">GTPase activation</keyword>
<dbReference type="Pfam" id="PF00620">
    <property type="entry name" value="RhoGAP"/>
    <property type="match status" value="1"/>
</dbReference>
<dbReference type="GeneID" id="4622449"/>
<dbReference type="GO" id="GO:0030427">
    <property type="term" value="C:site of polarized growth"/>
    <property type="evidence" value="ECO:0000318"/>
    <property type="project" value="GO_Central"/>
</dbReference>
<dbReference type="GO" id="GO:0031106">
    <property type="term" value="P:septin ring organization"/>
    <property type="evidence" value="ECO:0000318"/>
    <property type="project" value="GO_Central"/>
</dbReference>
<dbReference type="GO" id="GO:0005096">
    <property type="term" value="F:GTPase activator activity"/>
    <property type="evidence" value="ECO:0000318"/>
    <property type="project" value="GO_Central"/>
</dbReference>
<gene>
    <name evidence="7" type="ORF">AGOS_AFR616W</name>
</gene>
<evidence type="ECO:0000313" key="8">
    <source>
        <dbReference type="Proteomes" id="UP000000591"/>
    </source>
</evidence>
<dbReference type="Proteomes" id="UP000000591">
    <property type="component" value="Chromosome VI"/>
</dbReference>
<dbReference type="PANTHER" id="PTHR23176">
    <property type="entry name" value="RHO/RAC/CDC GTPASE-ACTIVATING PROTEIN"/>
    <property type="match status" value="1"/>
</dbReference>
<feature type="region of interest" description="Disordered" evidence="4">
    <location>
        <begin position="350"/>
        <end position="435"/>
    </location>
</feature>
<dbReference type="RefSeq" id="NP_986163.2">
    <property type="nucleotide sequence ID" value="NM_212299.2"/>
</dbReference>
<keyword evidence="8" id="KW-1185">Reference proteome</keyword>
<feature type="region of interest" description="Disordered" evidence="4">
    <location>
        <begin position="1"/>
        <end position="31"/>
    </location>
</feature>
<protein>
    <submittedName>
        <fullName evidence="7">AFR616Wp</fullName>
    </submittedName>
</protein>
<dbReference type="EMBL" id="AE016819">
    <property type="protein sequence ID" value="AAS53987.2"/>
    <property type="molecule type" value="Genomic_DNA"/>
</dbReference>
<dbReference type="Gene3D" id="1.10.555.10">
    <property type="entry name" value="Rho GTPase activation protein"/>
    <property type="match status" value="1"/>
</dbReference>
<reference evidence="8" key="2">
    <citation type="journal article" date="2013" name="G3 (Bethesda)">
        <title>Genomes of Ashbya fungi isolated from insects reveal four mating-type loci, numerous translocations, lack of transposons, and distinct gene duplications.</title>
        <authorList>
            <person name="Dietrich F.S."/>
            <person name="Voegeli S."/>
            <person name="Kuo S."/>
            <person name="Philippsen P."/>
        </authorList>
    </citation>
    <scope>GENOME REANNOTATION</scope>
    <source>
        <strain evidence="8">ATCC 10895 / CBS 109.51 / FGSC 9923 / NRRL Y-1056</strain>
    </source>
</reference>
<evidence type="ECO:0000313" key="7">
    <source>
        <dbReference type="EMBL" id="AAS53987.2"/>
    </source>
</evidence>
<accession>Q752G0</accession>
<sequence length="665" mass="74333">MSARTSREAGASRVMGGRSSMDGKSGTGTGYLEQLNSPSIQKLMHSDASTTALLERLKMSLVTCVEFTKFIRKKYLLEEGHAQEMGKAYKNFFPEGGECSLQNSIHKVLEYDGKLAQVKLSYVAALQKMYDELTSLLASMTKMRKSLKESSRRLEKEVADAIHSAEKAKARYMSLCMDWEKLKLVDPAKTKLTLRGSKTTREQEEDLIRKIDNADMDYKQKVDHSTSLRNTYVSKERPKIVSELKDLILELDTAISIQLQKYTIWTENLILNSGVTIIPFEGSSGSMKDKAASVNAPQDLFEYLEAYCKNNDLMKKNLVPVDYRKHPSMIRHNASPHPSGIGIQSTYGNHSKGGMPTANESPFEVKHTPPTTPNSTKVSGGSGYSSGTVITTPGNNKKKTMMDVLGPAQDKQGNNSSKFGTLDPGSRRPGPGQSTLANTLAVSLGTDRQKSKDEAGPIIPAGSRLTKTFSVPLEHLAEYEQDLVPAIVRQCIYIIDKYGLYLEGIYRRSANVLEVSRLKEEIDRDPSNISMLLPSKNYTDSDIYLVSSLLKTFFASLPDPLLPSSMADEIKTCLSIENPVTRKNFMHGLIYKLPDCQYWTMRALIFHLKRVLDRQEKNRMNLKALCIIWGPSLVPPREDDINDVNYQINTMEVLFDVADQAFEPE</sequence>